<gene>
    <name evidence="10" type="ORF">EOD43_21480</name>
</gene>
<dbReference type="Pfam" id="PF20142">
    <property type="entry name" value="Scaffold"/>
    <property type="match status" value="1"/>
</dbReference>
<keyword evidence="11" id="KW-1185">Reference proteome</keyword>
<dbReference type="CDD" id="cd16913">
    <property type="entry name" value="YkuD_like"/>
    <property type="match status" value="1"/>
</dbReference>
<evidence type="ECO:0000256" key="4">
    <source>
        <dbReference type="ARBA" id="ARBA00022960"/>
    </source>
</evidence>
<evidence type="ECO:0000256" key="8">
    <source>
        <dbReference type="SAM" id="MobiDB-lite"/>
    </source>
</evidence>
<dbReference type="GO" id="GO:0004180">
    <property type="term" value="F:carboxypeptidase activity"/>
    <property type="evidence" value="ECO:0007669"/>
    <property type="project" value="UniProtKB-ARBA"/>
</dbReference>
<dbReference type="GO" id="GO:0009252">
    <property type="term" value="P:peptidoglycan biosynthetic process"/>
    <property type="evidence" value="ECO:0007669"/>
    <property type="project" value="UniProtKB-UniPathway"/>
</dbReference>
<feature type="region of interest" description="Disordered" evidence="8">
    <location>
        <begin position="1"/>
        <end position="23"/>
    </location>
</feature>
<dbReference type="AlphaFoldDB" id="A0A437LVF9"/>
<name>A0A437LVF9_9SPHN</name>
<feature type="compositionally biased region" description="Polar residues" evidence="8">
    <location>
        <begin position="8"/>
        <end position="18"/>
    </location>
</feature>
<evidence type="ECO:0000256" key="3">
    <source>
        <dbReference type="ARBA" id="ARBA00022679"/>
    </source>
</evidence>
<proteinExistence type="inferred from homology"/>
<comment type="pathway">
    <text evidence="1 7">Cell wall biogenesis; peptidoglycan biosynthesis.</text>
</comment>
<dbReference type="OrthoDB" id="9778545at2"/>
<dbReference type="Pfam" id="PF03734">
    <property type="entry name" value="YkuD"/>
    <property type="match status" value="1"/>
</dbReference>
<evidence type="ECO:0000313" key="10">
    <source>
        <dbReference type="EMBL" id="RVT89347.1"/>
    </source>
</evidence>
<dbReference type="Gene3D" id="2.40.440.10">
    <property type="entry name" value="L,D-transpeptidase catalytic domain-like"/>
    <property type="match status" value="1"/>
</dbReference>
<evidence type="ECO:0000256" key="6">
    <source>
        <dbReference type="ARBA" id="ARBA00023316"/>
    </source>
</evidence>
<dbReference type="InterPro" id="IPR005490">
    <property type="entry name" value="LD_TPept_cat_dom"/>
</dbReference>
<dbReference type="GO" id="GO:0071555">
    <property type="term" value="P:cell wall organization"/>
    <property type="evidence" value="ECO:0007669"/>
    <property type="project" value="UniProtKB-UniRule"/>
</dbReference>
<sequence>MFRVAFRNSASPATSPTNAWAERRKRQMRTTRLIAALPVVALVAVLRGNAPAQAEARPSPDAIEMAQPAAVEGRWSVSDAKDLLKAIEASAAEGLDPADYSVDALRSAIATGQKGDALDQLANGAAIRLAHDYADGRIDDKAAFDWHIAPQMDLNALTIGLNEALEKGKVDKWLKELLPDNHQYRALKAAYAETDPADSATRAQLAANMERWRWMPRDLGDRYIYVNVPTYQLQVMEDGREAATYNVVVGAPKTPTPQLLLHASSVVANPSWTVPQSIIDKGEIGRGVAAYRRPDGSIGYRQPPGPRNALGQIKIDMPNPYAIYLHDTPTKSAFERDKRALSHGCIRVQNISELASSLEGGTGQLDEALAQPKTKVLQLQKSMPVYIVYFTAQADASGTIRYLDDPYGRDTKLSARLNPHMQMASN</sequence>
<protein>
    <submittedName>
        <fullName evidence="10">L,D-transpeptidase</fullName>
    </submittedName>
</protein>
<dbReference type="GO" id="GO:0016740">
    <property type="term" value="F:transferase activity"/>
    <property type="evidence" value="ECO:0007669"/>
    <property type="project" value="UniProtKB-KW"/>
</dbReference>
<comment type="caution">
    <text evidence="10">The sequence shown here is derived from an EMBL/GenBank/DDBJ whole genome shotgun (WGS) entry which is preliminary data.</text>
</comment>
<accession>A0A437LVF9</accession>
<comment type="similarity">
    <text evidence="2">Belongs to the YkuD family.</text>
</comment>
<feature type="active site" description="Nucleophile" evidence="7">
    <location>
        <position position="345"/>
    </location>
</feature>
<dbReference type="InterPro" id="IPR045380">
    <property type="entry name" value="LD_TPept_scaffold_dom"/>
</dbReference>
<keyword evidence="5 7" id="KW-0573">Peptidoglycan synthesis</keyword>
<dbReference type="PANTHER" id="PTHR41533">
    <property type="entry name" value="L,D-TRANSPEPTIDASE HI_1667-RELATED"/>
    <property type="match status" value="1"/>
</dbReference>
<reference evidence="10 11" key="1">
    <citation type="submission" date="2019-01" db="EMBL/GenBank/DDBJ databases">
        <authorList>
            <person name="Chen W.-M."/>
        </authorList>
    </citation>
    <scope>NUCLEOTIDE SEQUENCE [LARGE SCALE GENOMIC DNA]</scope>
    <source>
        <strain evidence="10 11">CCP-7</strain>
    </source>
</reference>
<evidence type="ECO:0000256" key="1">
    <source>
        <dbReference type="ARBA" id="ARBA00004752"/>
    </source>
</evidence>
<keyword evidence="3" id="KW-0808">Transferase</keyword>
<evidence type="ECO:0000256" key="7">
    <source>
        <dbReference type="PROSITE-ProRule" id="PRU01373"/>
    </source>
</evidence>
<dbReference type="PROSITE" id="PS52029">
    <property type="entry name" value="LD_TPASE"/>
    <property type="match status" value="1"/>
</dbReference>
<dbReference type="RefSeq" id="WP_127746320.1">
    <property type="nucleotide sequence ID" value="NZ_SACN01000005.1"/>
</dbReference>
<dbReference type="UniPathway" id="UPA00219"/>
<dbReference type="PANTHER" id="PTHR41533:SF1">
    <property type="entry name" value="L,D-TRANSPEPTIDASE YCBB-RELATED"/>
    <property type="match status" value="1"/>
</dbReference>
<dbReference type="Proteomes" id="UP000282971">
    <property type="component" value="Unassembled WGS sequence"/>
</dbReference>
<dbReference type="EMBL" id="SACN01000005">
    <property type="protein sequence ID" value="RVT89347.1"/>
    <property type="molecule type" value="Genomic_DNA"/>
</dbReference>
<evidence type="ECO:0000256" key="5">
    <source>
        <dbReference type="ARBA" id="ARBA00022984"/>
    </source>
</evidence>
<evidence type="ECO:0000259" key="9">
    <source>
        <dbReference type="PROSITE" id="PS52029"/>
    </source>
</evidence>
<keyword evidence="4 7" id="KW-0133">Cell shape</keyword>
<evidence type="ECO:0000313" key="11">
    <source>
        <dbReference type="Proteomes" id="UP000282971"/>
    </source>
</evidence>
<organism evidence="10 11">
    <name type="scientific">Sphingomonas crocodyli</name>
    <dbReference type="NCBI Taxonomy" id="1979270"/>
    <lineage>
        <taxon>Bacteria</taxon>
        <taxon>Pseudomonadati</taxon>
        <taxon>Pseudomonadota</taxon>
        <taxon>Alphaproteobacteria</taxon>
        <taxon>Sphingomonadales</taxon>
        <taxon>Sphingomonadaceae</taxon>
        <taxon>Sphingomonas</taxon>
    </lineage>
</organism>
<dbReference type="InterPro" id="IPR038063">
    <property type="entry name" value="Transpep_catalytic_dom"/>
</dbReference>
<feature type="domain" description="L,D-TPase catalytic" evidence="9">
    <location>
        <begin position="222"/>
        <end position="379"/>
    </location>
</feature>
<evidence type="ECO:0000256" key="2">
    <source>
        <dbReference type="ARBA" id="ARBA00005992"/>
    </source>
</evidence>
<dbReference type="SUPFAM" id="SSF141523">
    <property type="entry name" value="L,D-transpeptidase catalytic domain-like"/>
    <property type="match status" value="1"/>
</dbReference>
<dbReference type="InterPro" id="IPR052905">
    <property type="entry name" value="LD-transpeptidase_YkuD-like"/>
</dbReference>
<dbReference type="GO" id="GO:0008360">
    <property type="term" value="P:regulation of cell shape"/>
    <property type="evidence" value="ECO:0007669"/>
    <property type="project" value="UniProtKB-UniRule"/>
</dbReference>
<keyword evidence="6 7" id="KW-0961">Cell wall biogenesis/degradation</keyword>
<feature type="active site" description="Proton donor/acceptor" evidence="7">
    <location>
        <position position="326"/>
    </location>
</feature>